<dbReference type="SFLD" id="SFLDG00358">
    <property type="entry name" value="Main_(cytGST)"/>
    <property type="match status" value="1"/>
</dbReference>
<dbReference type="SUPFAM" id="SSF47616">
    <property type="entry name" value="GST C-terminal domain-like"/>
    <property type="match status" value="1"/>
</dbReference>
<feature type="domain" description="GST C-terminal" evidence="3">
    <location>
        <begin position="90"/>
        <end position="208"/>
    </location>
</feature>
<comment type="caution">
    <text evidence="4">The sequence shown here is derived from an EMBL/GenBank/DDBJ whole genome shotgun (WGS) entry which is preliminary data.</text>
</comment>
<evidence type="ECO:0000259" key="2">
    <source>
        <dbReference type="PROSITE" id="PS50404"/>
    </source>
</evidence>
<dbReference type="EMBL" id="BMII01000026">
    <property type="protein sequence ID" value="GGB67417.1"/>
    <property type="molecule type" value="Genomic_DNA"/>
</dbReference>
<dbReference type="InterPro" id="IPR010987">
    <property type="entry name" value="Glutathione-S-Trfase_C-like"/>
</dbReference>
<dbReference type="CDD" id="cd03056">
    <property type="entry name" value="GST_N_4"/>
    <property type="match status" value="1"/>
</dbReference>
<gene>
    <name evidence="4" type="primary">gst-2</name>
    <name evidence="4" type="ORF">GCM10011607_30060</name>
</gene>
<dbReference type="InterPro" id="IPR036282">
    <property type="entry name" value="Glutathione-S-Trfase_C_sf"/>
</dbReference>
<dbReference type="Pfam" id="PF02798">
    <property type="entry name" value="GST_N"/>
    <property type="match status" value="1"/>
</dbReference>
<evidence type="ECO:0000313" key="5">
    <source>
        <dbReference type="Proteomes" id="UP000617555"/>
    </source>
</evidence>
<dbReference type="Gene3D" id="3.40.30.10">
    <property type="entry name" value="Glutaredoxin"/>
    <property type="match status" value="1"/>
</dbReference>
<dbReference type="InterPro" id="IPR036249">
    <property type="entry name" value="Thioredoxin-like_sf"/>
</dbReference>
<dbReference type="SUPFAM" id="SSF52833">
    <property type="entry name" value="Thioredoxin-like"/>
    <property type="match status" value="1"/>
</dbReference>
<dbReference type="InterPro" id="IPR040079">
    <property type="entry name" value="Glutathione_S-Trfase"/>
</dbReference>
<dbReference type="PANTHER" id="PTHR44051">
    <property type="entry name" value="GLUTATHIONE S-TRANSFERASE-RELATED"/>
    <property type="match status" value="1"/>
</dbReference>
<keyword evidence="5" id="KW-1185">Reference proteome</keyword>
<dbReference type="Proteomes" id="UP000617555">
    <property type="component" value="Unassembled WGS sequence"/>
</dbReference>
<proteinExistence type="inferred from homology"/>
<sequence>MFTPIKLYRNPKSGHCHRVELMLAFLKLPYETIDLDMQNGEHKKPDYLKISPFGLVPAIDDAGFILSDSNAILVYLVQQYASESDWMPKAPKTAAEVQRWLSVAADNIYSGPCAARLVTVFGAPLDHEAAISKAHALFKIMDTHLSEREWLAAEHITIADVAGYSYIAHAPEGGVDLKSYPNILAWLARIEAQPHFIAMAKSPIPALS</sequence>
<dbReference type="InterPro" id="IPR004046">
    <property type="entry name" value="GST_C"/>
</dbReference>
<dbReference type="SFLD" id="SFLDS00019">
    <property type="entry name" value="Glutathione_Transferase_(cytos"/>
    <property type="match status" value="1"/>
</dbReference>
<dbReference type="PROSITE" id="PS50404">
    <property type="entry name" value="GST_NTER"/>
    <property type="match status" value="1"/>
</dbReference>
<evidence type="ECO:0000256" key="1">
    <source>
        <dbReference type="RuleBase" id="RU003494"/>
    </source>
</evidence>
<dbReference type="PROSITE" id="PS50405">
    <property type="entry name" value="GST_CTER"/>
    <property type="match status" value="1"/>
</dbReference>
<comment type="similarity">
    <text evidence="1">Belongs to the GST superfamily.</text>
</comment>
<feature type="domain" description="GST N-terminal" evidence="2">
    <location>
        <begin position="3"/>
        <end position="84"/>
    </location>
</feature>
<dbReference type="SFLD" id="SFLDG01151">
    <property type="entry name" value="Main.2:_Nu-like"/>
    <property type="match status" value="1"/>
</dbReference>
<reference evidence="5" key="1">
    <citation type="journal article" date="2019" name="Int. J. Syst. Evol. Microbiol.">
        <title>The Global Catalogue of Microorganisms (GCM) 10K type strain sequencing project: providing services to taxonomists for standard genome sequencing and annotation.</title>
        <authorList>
            <consortium name="The Broad Institute Genomics Platform"/>
            <consortium name="The Broad Institute Genome Sequencing Center for Infectious Disease"/>
            <person name="Wu L."/>
            <person name="Ma J."/>
        </authorList>
    </citation>
    <scope>NUCLEOTIDE SEQUENCE [LARGE SCALE GENOMIC DNA]</scope>
    <source>
        <strain evidence="5">CGMCC 1.15339</strain>
    </source>
</reference>
<organism evidence="4 5">
    <name type="scientific">Shewanella inventionis</name>
    <dbReference type="NCBI Taxonomy" id="1738770"/>
    <lineage>
        <taxon>Bacteria</taxon>
        <taxon>Pseudomonadati</taxon>
        <taxon>Pseudomonadota</taxon>
        <taxon>Gammaproteobacteria</taxon>
        <taxon>Alteromonadales</taxon>
        <taxon>Shewanellaceae</taxon>
        <taxon>Shewanella</taxon>
    </lineage>
</organism>
<evidence type="ECO:0000313" key="4">
    <source>
        <dbReference type="EMBL" id="GGB67417.1"/>
    </source>
</evidence>
<accession>A0ABQ1JFS5</accession>
<dbReference type="Gene3D" id="1.20.1050.10">
    <property type="match status" value="1"/>
</dbReference>
<dbReference type="CDD" id="cd03206">
    <property type="entry name" value="GST_C_7"/>
    <property type="match status" value="1"/>
</dbReference>
<evidence type="ECO:0000259" key="3">
    <source>
        <dbReference type="PROSITE" id="PS50405"/>
    </source>
</evidence>
<dbReference type="RefSeq" id="WP_188740163.1">
    <property type="nucleotide sequence ID" value="NZ_BMII01000026.1"/>
</dbReference>
<dbReference type="InterPro" id="IPR004045">
    <property type="entry name" value="Glutathione_S-Trfase_N"/>
</dbReference>
<name>A0ABQ1JFS5_9GAMM</name>
<dbReference type="Pfam" id="PF00043">
    <property type="entry name" value="GST_C"/>
    <property type="match status" value="1"/>
</dbReference>
<dbReference type="PANTHER" id="PTHR44051:SF2">
    <property type="entry name" value="HYPOTHETICAL GLUTATHIONE S-TRANSFERASE LIKE PROTEIN"/>
    <property type="match status" value="1"/>
</dbReference>
<protein>
    <submittedName>
        <fullName evidence="4">Glutathione S-transferase</fullName>
    </submittedName>
</protein>